<gene>
    <name evidence="1" type="ORF">ACFO4E_24530</name>
</gene>
<proteinExistence type="predicted"/>
<comment type="caution">
    <text evidence="1">The sequence shown here is derived from an EMBL/GenBank/DDBJ whole genome shotgun (WGS) entry which is preliminary data.</text>
</comment>
<dbReference type="Proteomes" id="UP001595923">
    <property type="component" value="Unassembled WGS sequence"/>
</dbReference>
<reference evidence="2" key="1">
    <citation type="journal article" date="2019" name="Int. J. Syst. Evol. Microbiol.">
        <title>The Global Catalogue of Microorganisms (GCM) 10K type strain sequencing project: providing services to taxonomists for standard genome sequencing and annotation.</title>
        <authorList>
            <consortium name="The Broad Institute Genomics Platform"/>
            <consortium name="The Broad Institute Genome Sequencing Center for Infectious Disease"/>
            <person name="Wu L."/>
            <person name="Ma J."/>
        </authorList>
    </citation>
    <scope>NUCLEOTIDE SEQUENCE [LARGE SCALE GENOMIC DNA]</scope>
    <source>
        <strain evidence="2">XZYJ18</strain>
    </source>
</reference>
<dbReference type="EMBL" id="JBHSFQ010000031">
    <property type="protein sequence ID" value="MFC4565035.1"/>
    <property type="molecule type" value="Genomic_DNA"/>
</dbReference>
<protein>
    <submittedName>
        <fullName evidence="1">Uncharacterized protein</fullName>
    </submittedName>
</protein>
<accession>A0ABV9E462</accession>
<sequence>MTARRWPGGVAMVLDVPWTEEERAAMVELEREFPDVRLWRSIDPVTGTRWHARLGDGSEIVRASPYLLRKTLADRQR</sequence>
<evidence type="ECO:0000313" key="2">
    <source>
        <dbReference type="Proteomes" id="UP001595923"/>
    </source>
</evidence>
<dbReference type="RefSeq" id="WP_378578656.1">
    <property type="nucleotide sequence ID" value="NZ_JBHSFQ010000031.1"/>
</dbReference>
<keyword evidence="2" id="KW-1185">Reference proteome</keyword>
<name>A0ABV9E462_9ACTN</name>
<evidence type="ECO:0000313" key="1">
    <source>
        <dbReference type="EMBL" id="MFC4565035.1"/>
    </source>
</evidence>
<organism evidence="1 2">
    <name type="scientific">Nocardiopsis mangrovi</name>
    <dbReference type="NCBI Taxonomy" id="1179818"/>
    <lineage>
        <taxon>Bacteria</taxon>
        <taxon>Bacillati</taxon>
        <taxon>Actinomycetota</taxon>
        <taxon>Actinomycetes</taxon>
        <taxon>Streptosporangiales</taxon>
        <taxon>Nocardiopsidaceae</taxon>
        <taxon>Nocardiopsis</taxon>
    </lineage>
</organism>